<feature type="transmembrane region" description="Helical" evidence="1">
    <location>
        <begin position="40"/>
        <end position="61"/>
    </location>
</feature>
<sequence>MKVGFRSVLARGLVLLSQAFDGLGACLVCIIGVGPAAFGFVIAGKIMGLSANLVFSLARFFRLYFRAWWDEVIGSRNDAREFRMTAKRAVVLVFLGWLLPSLIVWNHVGLFLDDVFFPKWKEQAVEKPVFIIGNARSGTTWTHRVLAQDTASFTSPCLWEIMFAQSVTWRVLFYRIGRFDMKFGRPLSRIAKWLDKILLGQLSLHPMSLWYVEEDEWLLLNIGTCQLAALLFPMVDSFHDLIHFDDALSKTDRGVIMGYYRECIQRHLYATVYITKQKHFAKTGRHITKKIKPPRYLAKNPVFTLRLKGIFEVFPDANVVVMVRDPSKAIPSMVSYISSWWAVFASPTTRYPNKKNLTDMCSLHYTYPVDFRRTEPAIANRICFMHYELCVADLTKSFSALYAFLGLNMTGGMAAILDHEAILAQRYTSAHEYNIQELCGQSEQEFIEKHRLVYELYPGYARRSRRKQSIPSF</sequence>
<evidence type="ECO:0008006" key="3">
    <source>
        <dbReference type="Google" id="ProtNLM"/>
    </source>
</evidence>
<dbReference type="Gene3D" id="3.40.50.300">
    <property type="entry name" value="P-loop containing nucleotide triphosphate hydrolases"/>
    <property type="match status" value="1"/>
</dbReference>
<name>A0A7S2R811_9STRA</name>
<dbReference type="EMBL" id="HBHK01000503">
    <property type="protein sequence ID" value="CAD9662420.1"/>
    <property type="molecule type" value="Transcribed_RNA"/>
</dbReference>
<dbReference type="AlphaFoldDB" id="A0A7S2R811"/>
<keyword evidence="1" id="KW-0472">Membrane</keyword>
<dbReference type="PANTHER" id="PTHR36451:SF1">
    <property type="entry name" value="OMEGA-HYDROXY-BETA-DIHYDROMENAQUINONE-9 SULFOTRANSFERASE STF3"/>
    <property type="match status" value="1"/>
</dbReference>
<keyword evidence="1" id="KW-0812">Transmembrane</keyword>
<dbReference type="InterPro" id="IPR027417">
    <property type="entry name" value="P-loop_NTPase"/>
</dbReference>
<proteinExistence type="predicted"/>
<accession>A0A7S2R811</accession>
<dbReference type="PANTHER" id="PTHR36451">
    <property type="entry name" value="PAPS-DEPENDENT SULFOTRANSFERASE STF3"/>
    <property type="match status" value="1"/>
</dbReference>
<evidence type="ECO:0000256" key="1">
    <source>
        <dbReference type="SAM" id="Phobius"/>
    </source>
</evidence>
<evidence type="ECO:0000313" key="2">
    <source>
        <dbReference type="EMBL" id="CAD9662420.1"/>
    </source>
</evidence>
<keyword evidence="1" id="KW-1133">Transmembrane helix</keyword>
<reference evidence="2" key="1">
    <citation type="submission" date="2021-01" db="EMBL/GenBank/DDBJ databases">
        <authorList>
            <person name="Corre E."/>
            <person name="Pelletier E."/>
            <person name="Niang G."/>
            <person name="Scheremetjew M."/>
            <person name="Finn R."/>
            <person name="Kale V."/>
            <person name="Holt S."/>
            <person name="Cochrane G."/>
            <person name="Meng A."/>
            <person name="Brown T."/>
            <person name="Cohen L."/>
        </authorList>
    </citation>
    <scope>NUCLEOTIDE SEQUENCE</scope>
    <source>
        <strain evidence="2">NY070348D</strain>
    </source>
</reference>
<organism evidence="2">
    <name type="scientific">Mucochytrium quahogii</name>
    <dbReference type="NCBI Taxonomy" id="96639"/>
    <lineage>
        <taxon>Eukaryota</taxon>
        <taxon>Sar</taxon>
        <taxon>Stramenopiles</taxon>
        <taxon>Bigyra</taxon>
        <taxon>Labyrinthulomycetes</taxon>
        <taxon>Thraustochytrida</taxon>
        <taxon>Thraustochytriidae</taxon>
        <taxon>Mucochytrium</taxon>
    </lineage>
</organism>
<dbReference type="SUPFAM" id="SSF52540">
    <property type="entry name" value="P-loop containing nucleoside triphosphate hydrolases"/>
    <property type="match status" value="1"/>
</dbReference>
<protein>
    <recommendedName>
        <fullName evidence="3">Sulfotransferase domain-containing protein</fullName>
    </recommendedName>
</protein>
<feature type="transmembrane region" description="Helical" evidence="1">
    <location>
        <begin position="12"/>
        <end position="34"/>
    </location>
</feature>
<feature type="transmembrane region" description="Helical" evidence="1">
    <location>
        <begin position="89"/>
        <end position="108"/>
    </location>
</feature>
<dbReference type="Pfam" id="PF13469">
    <property type="entry name" value="Sulfotransfer_3"/>
    <property type="match status" value="1"/>
</dbReference>
<gene>
    <name evidence="2" type="ORF">QSP1433_LOCUS320</name>
</gene>
<dbReference type="InterPro" id="IPR052736">
    <property type="entry name" value="Stf3_sulfotransferase"/>
</dbReference>